<dbReference type="SUPFAM" id="SSF90123">
    <property type="entry name" value="ABC transporter transmembrane region"/>
    <property type="match status" value="1"/>
</dbReference>
<feature type="domain" description="ABC transporter" evidence="10">
    <location>
        <begin position="346"/>
        <end position="586"/>
    </location>
</feature>
<keyword evidence="5" id="KW-0547">Nucleotide-binding</keyword>
<dbReference type="EMBL" id="MEXH01000011">
    <property type="protein sequence ID" value="OGC92626.1"/>
    <property type="molecule type" value="Genomic_DNA"/>
</dbReference>
<dbReference type="InterPro" id="IPR003593">
    <property type="entry name" value="AAA+_ATPase"/>
</dbReference>
<dbReference type="AlphaFoldDB" id="A0A1F4YFV3"/>
<evidence type="ECO:0000256" key="9">
    <source>
        <dbReference type="SAM" id="Phobius"/>
    </source>
</evidence>
<dbReference type="InterPro" id="IPR017871">
    <property type="entry name" value="ABC_transporter-like_CS"/>
</dbReference>
<dbReference type="Gene3D" id="3.40.50.300">
    <property type="entry name" value="P-loop containing nucleotide triphosphate hydrolases"/>
    <property type="match status" value="1"/>
</dbReference>
<dbReference type="FunFam" id="3.40.50.300:FF:000221">
    <property type="entry name" value="Multidrug ABC transporter ATP-binding protein"/>
    <property type="match status" value="1"/>
</dbReference>
<dbReference type="Proteomes" id="UP000178176">
    <property type="component" value="Unassembled WGS sequence"/>
</dbReference>
<dbReference type="GO" id="GO:0005524">
    <property type="term" value="F:ATP binding"/>
    <property type="evidence" value="ECO:0007669"/>
    <property type="project" value="UniProtKB-KW"/>
</dbReference>
<gene>
    <name evidence="12" type="ORF">A2876_02995</name>
</gene>
<keyword evidence="2" id="KW-0813">Transport</keyword>
<sequence length="592" mass="66978">MKKTLSYGIRAFGVAWEANGWYAILEIASKLYDSTVYPLVQVFLLAKLLDLMGAGGVRFGNIGWIALVYLAATVVKLALKSFGDVKGAYLQTQMEGFIDLTITKKLTELDPATFENPEFQSTVAQLEGIKGTLQMHLVRFTSLLDAIFKFVTAAIVVSATFPWLAPLIILATIPSYLAWDRFRIKTWPYYVEKKSIVTRVTQYVKNLLSSDSTSKEAAIFQTGPVLLDKIKKEQTVYFKDFAHVNDPWVGNILIARILQFGAFVYTQYLNLVKVFGGGLSVGQFTLVFQQSLNLTLSAEEILNQYSSISARNKYLDKFFEFLNTEKVIKSPIHPTAIPAKPRPPIIEFKNVSFRYPNTERLILDNFDLRIVSGEKIALVGENGAGKTTLIKLLLRFYDVVEGEILIDGVNIKDVDLAQWHKQIGALFQDFIKYQFTFKENVYFGDLTHGMEEKMLREAIEKSGADKYLDTLPDKYDQVLGKMFEGGIDLSGGQWQKLALARAFYRNAPVLILDEPTSAIDAKAEYEIFQNVQKLQKDKTVIIISHRFSTVRNADRILVLDEGRIIEEGDHEKLMKKKGLYAELFNLQAQGYK</sequence>
<dbReference type="GO" id="GO:0005886">
    <property type="term" value="C:plasma membrane"/>
    <property type="evidence" value="ECO:0007669"/>
    <property type="project" value="UniProtKB-SubCell"/>
</dbReference>
<feature type="domain" description="ABC transmembrane type-1" evidence="11">
    <location>
        <begin position="39"/>
        <end position="310"/>
    </location>
</feature>
<comment type="subcellular location">
    <subcellularLocation>
        <location evidence="1">Cell membrane</location>
        <topology evidence="1">Multi-pass membrane protein</topology>
    </subcellularLocation>
</comment>
<keyword evidence="6" id="KW-0067">ATP-binding</keyword>
<dbReference type="PROSITE" id="PS50929">
    <property type="entry name" value="ABC_TM1F"/>
    <property type="match status" value="1"/>
</dbReference>
<accession>A0A1F4YFV3</accession>
<keyword evidence="4 9" id="KW-0812">Transmembrane</keyword>
<evidence type="ECO:0000256" key="8">
    <source>
        <dbReference type="ARBA" id="ARBA00023136"/>
    </source>
</evidence>
<dbReference type="Pfam" id="PF00005">
    <property type="entry name" value="ABC_tran"/>
    <property type="match status" value="1"/>
</dbReference>
<evidence type="ECO:0008006" key="14">
    <source>
        <dbReference type="Google" id="ProtNLM"/>
    </source>
</evidence>
<dbReference type="InterPro" id="IPR039421">
    <property type="entry name" value="Type_1_exporter"/>
</dbReference>
<dbReference type="SMART" id="SM00382">
    <property type="entry name" value="AAA"/>
    <property type="match status" value="1"/>
</dbReference>
<organism evidence="12 13">
    <name type="scientific">Candidatus Amesbacteria bacterium RIFCSPHIGHO2_01_FULL_48_32b</name>
    <dbReference type="NCBI Taxonomy" id="1797253"/>
    <lineage>
        <taxon>Bacteria</taxon>
        <taxon>Candidatus Amesiibacteriota</taxon>
    </lineage>
</organism>
<dbReference type="PROSITE" id="PS00211">
    <property type="entry name" value="ABC_TRANSPORTER_1"/>
    <property type="match status" value="1"/>
</dbReference>
<dbReference type="PANTHER" id="PTHR43394:SF1">
    <property type="entry name" value="ATP-BINDING CASSETTE SUB-FAMILY B MEMBER 10, MITOCHONDRIAL"/>
    <property type="match status" value="1"/>
</dbReference>
<dbReference type="InterPro" id="IPR027417">
    <property type="entry name" value="P-loop_NTPase"/>
</dbReference>
<dbReference type="Gene3D" id="1.20.1560.10">
    <property type="entry name" value="ABC transporter type 1, transmembrane domain"/>
    <property type="match status" value="1"/>
</dbReference>
<dbReference type="InterPro" id="IPR003439">
    <property type="entry name" value="ABC_transporter-like_ATP-bd"/>
</dbReference>
<dbReference type="GO" id="GO:0016887">
    <property type="term" value="F:ATP hydrolysis activity"/>
    <property type="evidence" value="ECO:0007669"/>
    <property type="project" value="InterPro"/>
</dbReference>
<comment type="caution">
    <text evidence="12">The sequence shown here is derived from an EMBL/GenBank/DDBJ whole genome shotgun (WGS) entry which is preliminary data.</text>
</comment>
<keyword evidence="3" id="KW-1003">Cell membrane</keyword>
<protein>
    <recommendedName>
        <fullName evidence="14">ABC transporter domain-containing protein</fullName>
    </recommendedName>
</protein>
<evidence type="ECO:0000256" key="2">
    <source>
        <dbReference type="ARBA" id="ARBA00022448"/>
    </source>
</evidence>
<evidence type="ECO:0000256" key="3">
    <source>
        <dbReference type="ARBA" id="ARBA00022475"/>
    </source>
</evidence>
<dbReference type="PROSITE" id="PS50893">
    <property type="entry name" value="ABC_TRANSPORTER_2"/>
    <property type="match status" value="1"/>
</dbReference>
<evidence type="ECO:0000313" key="13">
    <source>
        <dbReference type="Proteomes" id="UP000178176"/>
    </source>
</evidence>
<reference evidence="12 13" key="1">
    <citation type="journal article" date="2016" name="Nat. Commun.">
        <title>Thousands of microbial genomes shed light on interconnected biogeochemical processes in an aquifer system.</title>
        <authorList>
            <person name="Anantharaman K."/>
            <person name="Brown C.T."/>
            <person name="Hug L.A."/>
            <person name="Sharon I."/>
            <person name="Castelle C.J."/>
            <person name="Probst A.J."/>
            <person name="Thomas B.C."/>
            <person name="Singh A."/>
            <person name="Wilkins M.J."/>
            <person name="Karaoz U."/>
            <person name="Brodie E.L."/>
            <person name="Williams K.H."/>
            <person name="Hubbard S.S."/>
            <person name="Banfield J.F."/>
        </authorList>
    </citation>
    <scope>NUCLEOTIDE SEQUENCE [LARGE SCALE GENOMIC DNA]</scope>
</reference>
<proteinExistence type="predicted"/>
<evidence type="ECO:0000256" key="6">
    <source>
        <dbReference type="ARBA" id="ARBA00022840"/>
    </source>
</evidence>
<keyword evidence="8 9" id="KW-0472">Membrane</keyword>
<evidence type="ECO:0000259" key="10">
    <source>
        <dbReference type="PROSITE" id="PS50893"/>
    </source>
</evidence>
<evidence type="ECO:0000256" key="1">
    <source>
        <dbReference type="ARBA" id="ARBA00004651"/>
    </source>
</evidence>
<keyword evidence="7 9" id="KW-1133">Transmembrane helix</keyword>
<evidence type="ECO:0000313" key="12">
    <source>
        <dbReference type="EMBL" id="OGC92626.1"/>
    </source>
</evidence>
<evidence type="ECO:0000256" key="5">
    <source>
        <dbReference type="ARBA" id="ARBA00022741"/>
    </source>
</evidence>
<evidence type="ECO:0000259" key="11">
    <source>
        <dbReference type="PROSITE" id="PS50929"/>
    </source>
</evidence>
<evidence type="ECO:0000256" key="7">
    <source>
        <dbReference type="ARBA" id="ARBA00022989"/>
    </source>
</evidence>
<dbReference type="GO" id="GO:0015421">
    <property type="term" value="F:ABC-type oligopeptide transporter activity"/>
    <property type="evidence" value="ECO:0007669"/>
    <property type="project" value="TreeGrafter"/>
</dbReference>
<dbReference type="PANTHER" id="PTHR43394">
    <property type="entry name" value="ATP-DEPENDENT PERMEASE MDL1, MITOCHONDRIAL"/>
    <property type="match status" value="1"/>
</dbReference>
<feature type="transmembrane region" description="Helical" evidence="9">
    <location>
        <begin position="62"/>
        <end position="79"/>
    </location>
</feature>
<dbReference type="InterPro" id="IPR011527">
    <property type="entry name" value="ABC1_TM_dom"/>
</dbReference>
<dbReference type="InterPro" id="IPR036640">
    <property type="entry name" value="ABC1_TM_sf"/>
</dbReference>
<name>A0A1F4YFV3_9BACT</name>
<dbReference type="SUPFAM" id="SSF52540">
    <property type="entry name" value="P-loop containing nucleoside triphosphate hydrolases"/>
    <property type="match status" value="1"/>
</dbReference>
<evidence type="ECO:0000256" key="4">
    <source>
        <dbReference type="ARBA" id="ARBA00022692"/>
    </source>
</evidence>